<gene>
    <name evidence="1" type="ORF">BMR96_09450</name>
</gene>
<name>A0A1X0VBH9_LEUPS</name>
<organism evidence="1 2">
    <name type="scientific">Leuconostoc pseudomesenteroides</name>
    <dbReference type="NCBI Taxonomy" id="33968"/>
    <lineage>
        <taxon>Bacteria</taxon>
        <taxon>Bacillati</taxon>
        <taxon>Bacillota</taxon>
        <taxon>Bacilli</taxon>
        <taxon>Lactobacillales</taxon>
        <taxon>Lactobacillaceae</taxon>
        <taxon>Leuconostoc</taxon>
    </lineage>
</organism>
<proteinExistence type="predicted"/>
<dbReference type="EMBL" id="MPLS01000064">
    <property type="protein sequence ID" value="ORI97031.1"/>
    <property type="molecule type" value="Genomic_DNA"/>
</dbReference>
<dbReference type="Proteomes" id="UP000192288">
    <property type="component" value="Unassembled WGS sequence"/>
</dbReference>
<dbReference type="InterPro" id="IPR010360">
    <property type="entry name" value="DUF956"/>
</dbReference>
<accession>A0A1X0VBH9</accession>
<comment type="caution">
    <text evidence="1">The sequence shown here is derived from an EMBL/GenBank/DDBJ whole genome shotgun (WGS) entry which is preliminary data.</text>
</comment>
<dbReference type="Pfam" id="PF06115">
    <property type="entry name" value="DUF956"/>
    <property type="match status" value="1"/>
</dbReference>
<dbReference type="STRING" id="33968.BMS77_06355"/>
<reference evidence="1 2" key="1">
    <citation type="journal article" date="2017" name="Front. Microbiol.">
        <title>Genomic Characterization of Dairy Associated Leuconostoc Species and Diversity of Leuconostocs in Undefined Mixed Mesophilic Starter Cultures.</title>
        <authorList>
            <person name="Frantzen C.A."/>
            <person name="Kot W."/>
            <person name="Pedersen T.B."/>
            <person name="Ardo Y.M."/>
            <person name="Broadbent J.R."/>
            <person name="Neve H."/>
            <person name="Hansen L.H."/>
            <person name="Dal Bello F."/>
            <person name="Ostlie H.M."/>
            <person name="Kleppen H.P."/>
            <person name="Vogensen F.K."/>
            <person name="Holo H."/>
        </authorList>
    </citation>
    <scope>NUCLEOTIDE SEQUENCE [LARGE SCALE GENOMIC DNA]</scope>
    <source>
        <strain evidence="1 2">LMGCF08</strain>
    </source>
</reference>
<evidence type="ECO:0000313" key="1">
    <source>
        <dbReference type="EMBL" id="ORI97031.1"/>
    </source>
</evidence>
<dbReference type="eggNOG" id="COG4687">
    <property type="taxonomic scope" value="Bacteria"/>
</dbReference>
<sequence length="122" mass="13985">MVQSLNKTAELTTQGISYLGMGAKYGHFLIGDQAFEFFNENNVADYIQIPWTNVKAVYAQVSKNHIGRRFRVTTDSGNFDFSAKESGKVLKVMREHLGDQKVLRQPTLWRSVLARFKKRKDV</sequence>
<dbReference type="RefSeq" id="WP_004910236.1">
    <property type="nucleotide sequence ID" value="NZ_MPLS01000064.1"/>
</dbReference>
<dbReference type="PIRSF" id="PIRSF021265">
    <property type="entry name" value="DUF956"/>
    <property type="match status" value="1"/>
</dbReference>
<evidence type="ECO:0000313" key="2">
    <source>
        <dbReference type="Proteomes" id="UP000192288"/>
    </source>
</evidence>
<dbReference type="AlphaFoldDB" id="A0A1X0VBH9"/>
<protein>
    <submittedName>
        <fullName evidence="1">PTS mannose transporter accessory protein ManO</fullName>
    </submittedName>
</protein>